<organism evidence="8 9">
    <name type="scientific">Anoxybacter fermentans</name>
    <dbReference type="NCBI Taxonomy" id="1323375"/>
    <lineage>
        <taxon>Bacteria</taxon>
        <taxon>Bacillati</taxon>
        <taxon>Bacillota</taxon>
        <taxon>Clostridia</taxon>
        <taxon>Halanaerobiales</taxon>
        <taxon>Anoxybacter</taxon>
    </lineage>
</organism>
<comment type="similarity">
    <text evidence="1 7">Belongs to the Lgt family.</text>
</comment>
<comment type="subcellular location">
    <subcellularLocation>
        <location evidence="7">Cell membrane</location>
        <topology evidence="7">Multi-pass membrane protein</topology>
    </subcellularLocation>
</comment>
<evidence type="ECO:0000256" key="5">
    <source>
        <dbReference type="ARBA" id="ARBA00022989"/>
    </source>
</evidence>
<dbReference type="GO" id="GO:0005886">
    <property type="term" value="C:plasma membrane"/>
    <property type="evidence" value="ECO:0007669"/>
    <property type="project" value="UniProtKB-SubCell"/>
</dbReference>
<feature type="transmembrane region" description="Helical" evidence="7">
    <location>
        <begin position="160"/>
        <end position="178"/>
    </location>
</feature>
<dbReference type="AlphaFoldDB" id="A0A3Q9HSR7"/>
<dbReference type="Proteomes" id="UP000267250">
    <property type="component" value="Chromosome"/>
</dbReference>
<comment type="function">
    <text evidence="7">Catalyzes the transfer of the diacylglyceryl group from phosphatidylglycerol to the sulfhydryl group of the N-terminal cysteine of a prolipoprotein, the first step in the formation of mature lipoproteins.</text>
</comment>
<evidence type="ECO:0000256" key="4">
    <source>
        <dbReference type="ARBA" id="ARBA00022692"/>
    </source>
</evidence>
<dbReference type="EC" id="2.5.1.145" evidence="7"/>
<keyword evidence="8" id="KW-0449">Lipoprotein</keyword>
<keyword evidence="9" id="KW-1185">Reference proteome</keyword>
<dbReference type="PROSITE" id="PS01311">
    <property type="entry name" value="LGT"/>
    <property type="match status" value="1"/>
</dbReference>
<feature type="transmembrane region" description="Helical" evidence="7">
    <location>
        <begin position="114"/>
        <end position="132"/>
    </location>
</feature>
<comment type="pathway">
    <text evidence="7">Protein modification; lipoprotein biosynthesis (diacylglyceryl transfer).</text>
</comment>
<feature type="transmembrane region" description="Helical" evidence="7">
    <location>
        <begin position="87"/>
        <end position="107"/>
    </location>
</feature>
<proteinExistence type="inferred from homology"/>
<gene>
    <name evidence="7" type="primary">lgt</name>
    <name evidence="8" type="ORF">BBF96_05925</name>
</gene>
<feature type="binding site" evidence="7">
    <location>
        <position position="130"/>
    </location>
    <ligand>
        <name>a 1,2-diacyl-sn-glycero-3-phospho-(1'-sn-glycerol)</name>
        <dbReference type="ChEBI" id="CHEBI:64716"/>
    </ligand>
</feature>
<evidence type="ECO:0000256" key="6">
    <source>
        <dbReference type="ARBA" id="ARBA00023136"/>
    </source>
</evidence>
<keyword evidence="2 7" id="KW-1003">Cell membrane</keyword>
<feature type="transmembrane region" description="Helical" evidence="7">
    <location>
        <begin position="44"/>
        <end position="67"/>
    </location>
</feature>
<feature type="transmembrane region" description="Helical" evidence="7">
    <location>
        <begin position="12"/>
        <end position="32"/>
    </location>
</feature>
<evidence type="ECO:0000256" key="7">
    <source>
        <dbReference type="HAMAP-Rule" id="MF_01147"/>
    </source>
</evidence>
<dbReference type="HAMAP" id="MF_01147">
    <property type="entry name" value="Lgt"/>
    <property type="match status" value="1"/>
</dbReference>
<name>A0A3Q9HSR7_9FIRM</name>
<evidence type="ECO:0000313" key="9">
    <source>
        <dbReference type="Proteomes" id="UP000267250"/>
    </source>
</evidence>
<dbReference type="EMBL" id="CP016379">
    <property type="protein sequence ID" value="AZR74841.1"/>
    <property type="molecule type" value="Genomic_DNA"/>
</dbReference>
<keyword evidence="6 7" id="KW-0472">Membrane</keyword>
<dbReference type="OrthoDB" id="871140at2"/>
<feature type="transmembrane region" description="Helical" evidence="7">
    <location>
        <begin position="190"/>
        <end position="207"/>
    </location>
</feature>
<dbReference type="KEGG" id="aft:BBF96_05925"/>
<evidence type="ECO:0000256" key="3">
    <source>
        <dbReference type="ARBA" id="ARBA00022679"/>
    </source>
</evidence>
<evidence type="ECO:0000313" key="8">
    <source>
        <dbReference type="EMBL" id="AZR74841.1"/>
    </source>
</evidence>
<keyword evidence="4 7" id="KW-0812">Transmembrane</keyword>
<sequence length="244" mass="27933">MDPIAFKIGPFAVHWYGILIGLGVLAAFFLGLREGKRRGYNLELFYDLIIYGVPAGIIGARLYYVIFRWEVYSDNPIRALYIWEGGLAIHGALIAAVIVGIFVTRYYKVNFWDIADIAAPGIILAQAIGRWGNYVNQEAYGYETDLPWAMYIDGAYRHPTFLYESIWNLLVFAFLLWLRRKKFIKTGEVFLAYLSLYSFGRFFIEGLRTDSLMLGPIRVAQLVSVLTIIGSITLIIYRRKAQVK</sequence>
<dbReference type="GO" id="GO:0042158">
    <property type="term" value="P:lipoprotein biosynthetic process"/>
    <property type="evidence" value="ECO:0007669"/>
    <property type="project" value="UniProtKB-UniRule"/>
</dbReference>
<evidence type="ECO:0000256" key="1">
    <source>
        <dbReference type="ARBA" id="ARBA00007150"/>
    </source>
</evidence>
<dbReference type="InterPro" id="IPR001640">
    <property type="entry name" value="Lgt"/>
</dbReference>
<accession>A0A3Q9HSR7</accession>
<evidence type="ECO:0000256" key="2">
    <source>
        <dbReference type="ARBA" id="ARBA00022475"/>
    </source>
</evidence>
<dbReference type="GO" id="GO:0008961">
    <property type="term" value="F:phosphatidylglycerol-prolipoprotein diacylglyceryl transferase activity"/>
    <property type="evidence" value="ECO:0007669"/>
    <property type="project" value="UniProtKB-UniRule"/>
</dbReference>
<dbReference type="Pfam" id="PF01790">
    <property type="entry name" value="LGT"/>
    <property type="match status" value="1"/>
</dbReference>
<comment type="catalytic activity">
    <reaction evidence="7">
        <text>L-cysteinyl-[prolipoprotein] + a 1,2-diacyl-sn-glycero-3-phospho-(1'-sn-glycerol) = an S-1,2-diacyl-sn-glyceryl-L-cysteinyl-[prolipoprotein] + sn-glycerol 1-phosphate + H(+)</text>
        <dbReference type="Rhea" id="RHEA:56712"/>
        <dbReference type="Rhea" id="RHEA-COMP:14679"/>
        <dbReference type="Rhea" id="RHEA-COMP:14680"/>
        <dbReference type="ChEBI" id="CHEBI:15378"/>
        <dbReference type="ChEBI" id="CHEBI:29950"/>
        <dbReference type="ChEBI" id="CHEBI:57685"/>
        <dbReference type="ChEBI" id="CHEBI:64716"/>
        <dbReference type="ChEBI" id="CHEBI:140658"/>
        <dbReference type="EC" id="2.5.1.145"/>
    </reaction>
</comment>
<dbReference type="NCBIfam" id="TIGR00544">
    <property type="entry name" value="lgt"/>
    <property type="match status" value="1"/>
</dbReference>
<feature type="transmembrane region" description="Helical" evidence="7">
    <location>
        <begin position="219"/>
        <end position="237"/>
    </location>
</feature>
<keyword evidence="3 7" id="KW-0808">Transferase</keyword>
<dbReference type="PANTHER" id="PTHR30589:SF0">
    <property type="entry name" value="PHOSPHATIDYLGLYCEROL--PROLIPOPROTEIN DIACYLGLYCERYL TRANSFERASE"/>
    <property type="match status" value="1"/>
</dbReference>
<dbReference type="PANTHER" id="PTHR30589">
    <property type="entry name" value="PROLIPOPROTEIN DIACYLGLYCERYL TRANSFERASE"/>
    <property type="match status" value="1"/>
</dbReference>
<reference evidence="8 9" key="1">
    <citation type="submission" date="2016-07" db="EMBL/GenBank/DDBJ databases">
        <title>Genome and transcriptome analysis of iron-reducing fermentative bacteria Anoxybacter fermentans.</title>
        <authorList>
            <person name="Zeng X."/>
            <person name="Shao Z."/>
        </authorList>
    </citation>
    <scope>NUCLEOTIDE SEQUENCE [LARGE SCALE GENOMIC DNA]</scope>
    <source>
        <strain evidence="8 9">DY22613</strain>
    </source>
</reference>
<keyword evidence="5 7" id="KW-1133">Transmembrane helix</keyword>
<dbReference type="UniPathway" id="UPA00664"/>
<protein>
    <recommendedName>
        <fullName evidence="7">Phosphatidylglycerol--prolipoprotein diacylglyceryl transferase</fullName>
        <ecNumber evidence="7">2.5.1.145</ecNumber>
    </recommendedName>
</protein>